<feature type="domain" description="Helicase C-terminal" evidence="9">
    <location>
        <begin position="379"/>
        <end position="586"/>
    </location>
</feature>
<comment type="domain">
    <text evidence="7">The Q motif is unique to and characteristic of the DEAD box family of RNA helicases and controls ATP binding and hydrolysis.</text>
</comment>
<evidence type="ECO:0000256" key="6">
    <source>
        <dbReference type="RuleBase" id="RU000492"/>
    </source>
</evidence>
<dbReference type="InterPro" id="IPR014001">
    <property type="entry name" value="Helicase_ATP-bd"/>
</dbReference>
<name>A0A182MZG5_9DIPT</name>
<dbReference type="PROSITE" id="PS00039">
    <property type="entry name" value="DEAD_ATP_HELICASE"/>
    <property type="match status" value="1"/>
</dbReference>
<dbReference type="InterPro" id="IPR001650">
    <property type="entry name" value="Helicase_C-like"/>
</dbReference>
<dbReference type="InterPro" id="IPR000629">
    <property type="entry name" value="RNA-helicase_DEAD-box_CS"/>
</dbReference>
<comment type="catalytic activity">
    <reaction evidence="7">
        <text>ATP + H2O = ADP + phosphate + H(+)</text>
        <dbReference type="Rhea" id="RHEA:13065"/>
        <dbReference type="ChEBI" id="CHEBI:15377"/>
        <dbReference type="ChEBI" id="CHEBI:15378"/>
        <dbReference type="ChEBI" id="CHEBI:30616"/>
        <dbReference type="ChEBI" id="CHEBI:43474"/>
        <dbReference type="ChEBI" id="CHEBI:456216"/>
        <dbReference type="EC" id="3.6.4.13"/>
    </reaction>
</comment>
<keyword evidence="11" id="KW-1185">Reference proteome</keyword>
<dbReference type="CDD" id="cd17949">
    <property type="entry name" value="DEADc_DDX31"/>
    <property type="match status" value="1"/>
</dbReference>
<evidence type="ECO:0000256" key="4">
    <source>
        <dbReference type="ARBA" id="ARBA00022840"/>
    </source>
</evidence>
<dbReference type="EC" id="3.6.4.13" evidence="7"/>
<evidence type="ECO:0000259" key="8">
    <source>
        <dbReference type="PROSITE" id="PS51192"/>
    </source>
</evidence>
<dbReference type="AlphaFoldDB" id="A0A182MZG5"/>
<evidence type="ECO:0000313" key="11">
    <source>
        <dbReference type="Proteomes" id="UP000075884"/>
    </source>
</evidence>
<dbReference type="Gene3D" id="3.40.50.300">
    <property type="entry name" value="P-loop containing nucleotide triphosphate hydrolases"/>
    <property type="match status" value="2"/>
</dbReference>
<evidence type="ECO:0000256" key="7">
    <source>
        <dbReference type="RuleBase" id="RU365068"/>
    </source>
</evidence>
<dbReference type="InterPro" id="IPR011545">
    <property type="entry name" value="DEAD/DEAH_box_helicase_dom"/>
</dbReference>
<keyword evidence="5 7" id="KW-0694">RNA-binding</keyword>
<comment type="similarity">
    <text evidence="6">Belongs to the DEAD box helicase family.</text>
</comment>
<proteinExistence type="inferred from homology"/>
<accession>A0A182MZG5</accession>
<dbReference type="Proteomes" id="UP000075884">
    <property type="component" value="Unassembled WGS sequence"/>
</dbReference>
<dbReference type="SMART" id="SM00487">
    <property type="entry name" value="DEXDc"/>
    <property type="match status" value="1"/>
</dbReference>
<keyword evidence="1 6" id="KW-0547">Nucleotide-binding</keyword>
<dbReference type="STRING" id="7168.A0A182MZG5"/>
<protein>
    <recommendedName>
        <fullName evidence="7">ATP-dependent RNA helicase</fullName>
        <ecNumber evidence="7">3.6.4.13</ecNumber>
    </recommendedName>
</protein>
<reference evidence="11" key="1">
    <citation type="submission" date="2013-03" db="EMBL/GenBank/DDBJ databases">
        <title>The Genome Sequence of Anopheles dirus WRAIR2.</title>
        <authorList>
            <consortium name="The Broad Institute Genomics Platform"/>
            <person name="Neafsey D.E."/>
            <person name="Walton C."/>
            <person name="Walker B."/>
            <person name="Young S.K."/>
            <person name="Zeng Q."/>
            <person name="Gargeya S."/>
            <person name="Fitzgerald M."/>
            <person name="Haas B."/>
            <person name="Abouelleil A."/>
            <person name="Allen A.W."/>
            <person name="Alvarado L."/>
            <person name="Arachchi H.M."/>
            <person name="Berlin A.M."/>
            <person name="Chapman S.B."/>
            <person name="Gainer-Dewar J."/>
            <person name="Goldberg J."/>
            <person name="Griggs A."/>
            <person name="Gujja S."/>
            <person name="Hansen M."/>
            <person name="Howarth C."/>
            <person name="Imamovic A."/>
            <person name="Ireland A."/>
            <person name="Larimer J."/>
            <person name="McCowan C."/>
            <person name="Murphy C."/>
            <person name="Pearson M."/>
            <person name="Poon T.W."/>
            <person name="Priest M."/>
            <person name="Roberts A."/>
            <person name="Saif S."/>
            <person name="Shea T."/>
            <person name="Sisk P."/>
            <person name="Sykes S."/>
            <person name="Wortman J."/>
            <person name="Nusbaum C."/>
            <person name="Birren B."/>
        </authorList>
    </citation>
    <scope>NUCLEOTIDE SEQUENCE [LARGE SCALE GENOMIC DNA]</scope>
    <source>
        <strain evidence="11">WRAIR2</strain>
    </source>
</reference>
<evidence type="ECO:0000256" key="3">
    <source>
        <dbReference type="ARBA" id="ARBA00022806"/>
    </source>
</evidence>
<keyword evidence="2 6" id="KW-0378">Hydrolase</keyword>
<keyword evidence="3 6" id="KW-0347">Helicase</keyword>
<dbReference type="GO" id="GO:0003724">
    <property type="term" value="F:RNA helicase activity"/>
    <property type="evidence" value="ECO:0007669"/>
    <property type="project" value="UniProtKB-EC"/>
</dbReference>
<dbReference type="SMART" id="SM00490">
    <property type="entry name" value="HELICc"/>
    <property type="match status" value="1"/>
</dbReference>
<dbReference type="Pfam" id="PF00270">
    <property type="entry name" value="DEAD"/>
    <property type="match status" value="1"/>
</dbReference>
<evidence type="ECO:0000256" key="5">
    <source>
        <dbReference type="ARBA" id="ARBA00022884"/>
    </source>
</evidence>
<sequence length="630" mass="71691">TSPVHAHAEEKKRVVSGKREFYVSFNQLQPVKAIVARKRPKKTVSTINVQRKTKSQTEFQSNQANTLVKKCSKERSMNLTENAVQTTFPIHHKPKISTLLQKDHHVIGQPTVCPFNEKLFSEQRLESLDIHPHSKKNIADLLNYTRLTMVQSMAIPKLLMGNDALIRSQTGSGKTLAYALPLIERLHAIRPKICRTNGILAVVIVPTRELAVQTYELFLKLLKPFSWVVPGYLTGGEKRKTEKGRLRAGLNIIIGTPGRLCDHIRNTESLKFLNVHWLVLDEADRMLELGYEKDIKEIIDAIRTGKKVDSAGNFHTLQTVLLSATLTTSVKELAGLTLHDPVCIETSEIIHDKIPSFEDGIQHFGELLNMNEYVSLPATVKQRYMIIPPKLRLVVLSGLIAFEQRQKPSKILVFMATQDLIDFHYNIMVEILTIQKRHAANEHVKNDSHEEDDLCHVSGMENNKECNILLPNVKFFKLHGRMTQIERTSVFQTFRKTKAAVLLCTDVAARGIDVPLVDLVVQYHAPHMLADYVHRVGRTARAGESGKAILFMEPAEVEFIQYLSSKHIRIEEQKSKGIFMHLGQLLKTYHKRNIMNTEQCSFELQHRYEQLVSKEKELFNGASKGTYVNM</sequence>
<reference evidence="10" key="2">
    <citation type="submission" date="2020-05" db="UniProtKB">
        <authorList>
            <consortium name="EnsemblMetazoa"/>
        </authorList>
    </citation>
    <scope>IDENTIFICATION</scope>
    <source>
        <strain evidence="10">WRAIR2</strain>
    </source>
</reference>
<dbReference type="GO" id="GO:0016787">
    <property type="term" value="F:hydrolase activity"/>
    <property type="evidence" value="ECO:0007669"/>
    <property type="project" value="UniProtKB-KW"/>
</dbReference>
<dbReference type="Pfam" id="PF00271">
    <property type="entry name" value="Helicase_C"/>
    <property type="match status" value="1"/>
</dbReference>
<dbReference type="GO" id="GO:0003723">
    <property type="term" value="F:RNA binding"/>
    <property type="evidence" value="ECO:0007669"/>
    <property type="project" value="UniProtKB-UniRule"/>
</dbReference>
<evidence type="ECO:0000313" key="10">
    <source>
        <dbReference type="EnsemblMetazoa" id="ADIR000770-PA"/>
    </source>
</evidence>
<evidence type="ECO:0000256" key="2">
    <source>
        <dbReference type="ARBA" id="ARBA00022801"/>
    </source>
</evidence>
<evidence type="ECO:0000256" key="1">
    <source>
        <dbReference type="ARBA" id="ARBA00022741"/>
    </source>
</evidence>
<organism evidence="10 11">
    <name type="scientific">Anopheles dirus</name>
    <dbReference type="NCBI Taxonomy" id="7168"/>
    <lineage>
        <taxon>Eukaryota</taxon>
        <taxon>Metazoa</taxon>
        <taxon>Ecdysozoa</taxon>
        <taxon>Arthropoda</taxon>
        <taxon>Hexapoda</taxon>
        <taxon>Insecta</taxon>
        <taxon>Pterygota</taxon>
        <taxon>Neoptera</taxon>
        <taxon>Endopterygota</taxon>
        <taxon>Diptera</taxon>
        <taxon>Nematocera</taxon>
        <taxon>Culicoidea</taxon>
        <taxon>Culicidae</taxon>
        <taxon>Anophelinae</taxon>
        <taxon>Anopheles</taxon>
    </lineage>
</organism>
<dbReference type="PANTHER" id="PTHR24031">
    <property type="entry name" value="RNA HELICASE"/>
    <property type="match status" value="1"/>
</dbReference>
<comment type="function">
    <text evidence="7">RNA helicase.</text>
</comment>
<dbReference type="InterPro" id="IPR027417">
    <property type="entry name" value="P-loop_NTPase"/>
</dbReference>
<keyword evidence="4 6" id="KW-0067">ATP-binding</keyword>
<dbReference type="SUPFAM" id="SSF52540">
    <property type="entry name" value="P-loop containing nucleoside triphosphate hydrolases"/>
    <property type="match status" value="1"/>
</dbReference>
<dbReference type="PROSITE" id="PS51194">
    <property type="entry name" value="HELICASE_CTER"/>
    <property type="match status" value="1"/>
</dbReference>
<dbReference type="CDD" id="cd18787">
    <property type="entry name" value="SF2_C_DEAD"/>
    <property type="match status" value="1"/>
</dbReference>
<dbReference type="PROSITE" id="PS51192">
    <property type="entry name" value="HELICASE_ATP_BIND_1"/>
    <property type="match status" value="1"/>
</dbReference>
<dbReference type="GO" id="GO:0005524">
    <property type="term" value="F:ATP binding"/>
    <property type="evidence" value="ECO:0007669"/>
    <property type="project" value="UniProtKB-UniRule"/>
</dbReference>
<dbReference type="VEuPathDB" id="VectorBase:ADIR000770"/>
<feature type="domain" description="Helicase ATP-binding" evidence="8">
    <location>
        <begin position="155"/>
        <end position="344"/>
    </location>
</feature>
<dbReference type="EnsemblMetazoa" id="ADIR000770-RA">
    <property type="protein sequence ID" value="ADIR000770-PA"/>
    <property type="gene ID" value="ADIR000770"/>
</dbReference>
<evidence type="ECO:0000259" key="9">
    <source>
        <dbReference type="PROSITE" id="PS51194"/>
    </source>
</evidence>